<evidence type="ECO:0000313" key="2">
    <source>
        <dbReference type="EMBL" id="KAL2914358.1"/>
    </source>
</evidence>
<proteinExistence type="predicted"/>
<reference evidence="2 3" key="1">
    <citation type="submission" date="2023-09" db="EMBL/GenBank/DDBJ databases">
        <title>Pangenome analysis of Batrachochytrium dendrobatidis and related Chytrids.</title>
        <authorList>
            <person name="Yacoub M.N."/>
            <person name="Stajich J.E."/>
            <person name="James T.Y."/>
        </authorList>
    </citation>
    <scope>NUCLEOTIDE SEQUENCE [LARGE SCALE GENOMIC DNA]</scope>
    <source>
        <strain evidence="2 3">JEL0888</strain>
    </source>
</reference>
<comment type="caution">
    <text evidence="2">The sequence shown here is derived from an EMBL/GenBank/DDBJ whole genome shotgun (WGS) entry which is preliminary data.</text>
</comment>
<evidence type="ECO:0000256" key="1">
    <source>
        <dbReference type="SAM" id="MobiDB-lite"/>
    </source>
</evidence>
<gene>
    <name evidence="2" type="ORF">HK105_206130</name>
</gene>
<dbReference type="EMBL" id="JADGIZ020000034">
    <property type="protein sequence ID" value="KAL2914358.1"/>
    <property type="molecule type" value="Genomic_DNA"/>
</dbReference>
<accession>A0ABR4N4D8</accession>
<sequence length="55" mass="6196">MDPSIRRYRCVPPKDLQNLSPDQIETIRRLAREDPEEGVVETGHDSLDGYAAPGM</sequence>
<keyword evidence="3" id="KW-1185">Reference proteome</keyword>
<name>A0ABR4N4D8_9FUNG</name>
<organism evidence="2 3">
    <name type="scientific">Polyrhizophydium stewartii</name>
    <dbReference type="NCBI Taxonomy" id="2732419"/>
    <lineage>
        <taxon>Eukaryota</taxon>
        <taxon>Fungi</taxon>
        <taxon>Fungi incertae sedis</taxon>
        <taxon>Chytridiomycota</taxon>
        <taxon>Chytridiomycota incertae sedis</taxon>
        <taxon>Chytridiomycetes</taxon>
        <taxon>Rhizophydiales</taxon>
        <taxon>Rhizophydiales incertae sedis</taxon>
        <taxon>Polyrhizophydium</taxon>
    </lineage>
</organism>
<protein>
    <submittedName>
        <fullName evidence="2">Uncharacterized protein</fullName>
    </submittedName>
</protein>
<dbReference type="Proteomes" id="UP001527925">
    <property type="component" value="Unassembled WGS sequence"/>
</dbReference>
<feature type="region of interest" description="Disordered" evidence="1">
    <location>
        <begin position="33"/>
        <end position="55"/>
    </location>
</feature>
<evidence type="ECO:0000313" key="3">
    <source>
        <dbReference type="Proteomes" id="UP001527925"/>
    </source>
</evidence>